<dbReference type="PANTHER" id="PTHR46889">
    <property type="entry name" value="TRANSPOSASE INSF FOR INSERTION SEQUENCE IS3B-RELATED"/>
    <property type="match status" value="1"/>
</dbReference>
<proteinExistence type="predicted"/>
<dbReference type="Gene3D" id="3.30.420.10">
    <property type="entry name" value="Ribonuclease H-like superfamily/Ribonuclease H"/>
    <property type="match status" value="1"/>
</dbReference>
<dbReference type="OrthoDB" id="9774685at2"/>
<dbReference type="GO" id="GO:0003676">
    <property type="term" value="F:nucleic acid binding"/>
    <property type="evidence" value="ECO:0007669"/>
    <property type="project" value="InterPro"/>
</dbReference>
<sequence>MFQVQAEMADDGDKVSLSQLSRWFGVPRRTLYYKPTKAAPRVNPVLAKKVKDLIDELPFAGYRTIAFLLGLNRNTVQRINQIKGWQCRKRQIGFRPRAQAMPSVAQRPNERWATDLTRVWCGQHDRWMTLSAVIDCHTREILGWRLSRRGNAKTAEATLEDALVNRFGSLARTVQPLTLRSDNGLVFTSRRFTVTVRSYGIKQEFITPHTPQQNGMIERLFRTIKEQCIWLHNFKNFEEAQTTIGQWVTWYNTQRPHQALNMKTPQQAFELAA</sequence>
<dbReference type="PROSITE" id="PS50994">
    <property type="entry name" value="INTEGRASE"/>
    <property type="match status" value="1"/>
</dbReference>
<dbReference type="InterPro" id="IPR012337">
    <property type="entry name" value="RNaseH-like_sf"/>
</dbReference>
<protein>
    <submittedName>
        <fullName evidence="2">IS3 family transposase</fullName>
    </submittedName>
</protein>
<dbReference type="NCBIfam" id="NF033516">
    <property type="entry name" value="transpos_IS3"/>
    <property type="match status" value="1"/>
</dbReference>
<dbReference type="PANTHER" id="PTHR46889:SF4">
    <property type="entry name" value="TRANSPOSASE INSO FOR INSERTION SEQUENCE ELEMENT IS911B-RELATED"/>
    <property type="match status" value="1"/>
</dbReference>
<name>A0A5Q2QA42_9GAMM</name>
<organism evidence="2 3">
    <name type="scientific">Litorivicinus lipolyticus</name>
    <dbReference type="NCBI Taxonomy" id="418701"/>
    <lineage>
        <taxon>Bacteria</taxon>
        <taxon>Pseudomonadati</taxon>
        <taxon>Pseudomonadota</taxon>
        <taxon>Gammaproteobacteria</taxon>
        <taxon>Oceanospirillales</taxon>
        <taxon>Litorivicinaceae</taxon>
        <taxon>Litorivicinus</taxon>
    </lineage>
</organism>
<dbReference type="RefSeq" id="WP_153712576.1">
    <property type="nucleotide sequence ID" value="NZ_CP045871.1"/>
</dbReference>
<reference evidence="2 3" key="1">
    <citation type="submission" date="2019-11" db="EMBL/GenBank/DDBJ databases">
        <authorList>
            <person name="Khan S.A."/>
            <person name="Jeon C.O."/>
            <person name="Chun B.H."/>
        </authorList>
    </citation>
    <scope>NUCLEOTIDE SEQUENCE [LARGE SCALE GENOMIC DNA]</scope>
    <source>
        <strain evidence="2 3">IMCC 1097</strain>
    </source>
</reference>
<dbReference type="AlphaFoldDB" id="A0A5Q2QA42"/>
<evidence type="ECO:0000313" key="3">
    <source>
        <dbReference type="Proteomes" id="UP000388235"/>
    </source>
</evidence>
<keyword evidence="3" id="KW-1185">Reference proteome</keyword>
<evidence type="ECO:0000259" key="1">
    <source>
        <dbReference type="PROSITE" id="PS50994"/>
    </source>
</evidence>
<dbReference type="SUPFAM" id="SSF53098">
    <property type="entry name" value="Ribonuclease H-like"/>
    <property type="match status" value="1"/>
</dbReference>
<dbReference type="EMBL" id="CP045871">
    <property type="protein sequence ID" value="QGG79072.1"/>
    <property type="molecule type" value="Genomic_DNA"/>
</dbReference>
<gene>
    <name evidence="2" type="ORF">GH975_00265</name>
</gene>
<dbReference type="InterPro" id="IPR001584">
    <property type="entry name" value="Integrase_cat-core"/>
</dbReference>
<feature type="domain" description="Integrase catalytic" evidence="1">
    <location>
        <begin position="104"/>
        <end position="273"/>
    </location>
</feature>
<dbReference type="GO" id="GO:0015074">
    <property type="term" value="P:DNA integration"/>
    <property type="evidence" value="ECO:0007669"/>
    <property type="project" value="InterPro"/>
</dbReference>
<dbReference type="InterPro" id="IPR048020">
    <property type="entry name" value="Transpos_IS3"/>
</dbReference>
<dbReference type="InterPro" id="IPR036397">
    <property type="entry name" value="RNaseH_sf"/>
</dbReference>
<dbReference type="KEGG" id="llp:GH975_00265"/>
<dbReference type="InterPro" id="IPR050900">
    <property type="entry name" value="Transposase_IS3/IS150/IS904"/>
</dbReference>
<accession>A0A5Q2QA42</accession>
<evidence type="ECO:0000313" key="2">
    <source>
        <dbReference type="EMBL" id="QGG79072.1"/>
    </source>
</evidence>
<dbReference type="Pfam" id="PF13683">
    <property type="entry name" value="rve_3"/>
    <property type="match status" value="1"/>
</dbReference>
<dbReference type="Proteomes" id="UP000388235">
    <property type="component" value="Chromosome"/>
</dbReference>